<reference evidence="14 15" key="1">
    <citation type="journal article" date="2024" name="Plant Biotechnol. J.">
        <title>Dendrobium thyrsiflorum genome and its molecular insights into genes involved in important horticultural traits.</title>
        <authorList>
            <person name="Chen B."/>
            <person name="Wang J.Y."/>
            <person name="Zheng P.J."/>
            <person name="Li K.L."/>
            <person name="Liang Y.M."/>
            <person name="Chen X.F."/>
            <person name="Zhang C."/>
            <person name="Zhao X."/>
            <person name="He X."/>
            <person name="Zhang G.Q."/>
            <person name="Liu Z.J."/>
            <person name="Xu Q."/>
        </authorList>
    </citation>
    <scope>NUCLEOTIDE SEQUENCE [LARGE SCALE GENOMIC DNA]</scope>
    <source>
        <strain evidence="14">GZMU011</strain>
    </source>
</reference>
<comment type="caution">
    <text evidence="14">The sequence shown here is derived from an EMBL/GenBank/DDBJ whole genome shotgun (WGS) entry which is preliminary data.</text>
</comment>
<evidence type="ECO:0000256" key="10">
    <source>
        <dbReference type="ARBA" id="ARBA00022989"/>
    </source>
</evidence>
<gene>
    <name evidence="14" type="ORF">M5K25_013063</name>
</gene>
<evidence type="ECO:0000256" key="5">
    <source>
        <dbReference type="ARBA" id="ARBA00006891"/>
    </source>
</evidence>
<evidence type="ECO:0000313" key="15">
    <source>
        <dbReference type="Proteomes" id="UP001552299"/>
    </source>
</evidence>
<evidence type="ECO:0008006" key="16">
    <source>
        <dbReference type="Google" id="ProtNLM"/>
    </source>
</evidence>
<dbReference type="GO" id="GO:0016020">
    <property type="term" value="C:membrane"/>
    <property type="evidence" value="ECO:0007669"/>
    <property type="project" value="UniProtKB-SubCell"/>
</dbReference>
<evidence type="ECO:0000313" key="14">
    <source>
        <dbReference type="EMBL" id="KAL0917954.1"/>
    </source>
</evidence>
<dbReference type="EMBL" id="JANQDX010000010">
    <property type="protein sequence ID" value="KAL0917954.1"/>
    <property type="molecule type" value="Genomic_DNA"/>
</dbReference>
<evidence type="ECO:0000256" key="7">
    <source>
        <dbReference type="ARBA" id="ARBA00022490"/>
    </source>
</evidence>
<keyword evidence="9" id="KW-0256">Endoplasmic reticulum</keyword>
<protein>
    <recommendedName>
        <fullName evidence="16">ARGOS-like protein</fullName>
    </recommendedName>
</protein>
<keyword evidence="12" id="KW-0539">Nucleus</keyword>
<evidence type="ECO:0000256" key="11">
    <source>
        <dbReference type="ARBA" id="ARBA00023136"/>
    </source>
</evidence>
<organism evidence="14 15">
    <name type="scientific">Dendrobium thyrsiflorum</name>
    <name type="common">Pinecone-like raceme dendrobium</name>
    <name type="synonym">Orchid</name>
    <dbReference type="NCBI Taxonomy" id="117978"/>
    <lineage>
        <taxon>Eukaryota</taxon>
        <taxon>Viridiplantae</taxon>
        <taxon>Streptophyta</taxon>
        <taxon>Embryophyta</taxon>
        <taxon>Tracheophyta</taxon>
        <taxon>Spermatophyta</taxon>
        <taxon>Magnoliopsida</taxon>
        <taxon>Liliopsida</taxon>
        <taxon>Asparagales</taxon>
        <taxon>Orchidaceae</taxon>
        <taxon>Epidendroideae</taxon>
        <taxon>Malaxideae</taxon>
        <taxon>Dendrobiinae</taxon>
        <taxon>Dendrobium</taxon>
    </lineage>
</organism>
<dbReference type="AlphaFoldDB" id="A0ABD0UZ12"/>
<dbReference type="PANTHER" id="PTHR36023:SF3">
    <property type="entry name" value="ARGOS-LIKE PROTEIN"/>
    <property type="match status" value="1"/>
</dbReference>
<sequence>MEKGLRRRPLAQGTTGAAIKSPQANMNNRRIVSSNYYFNAQSLMVLICLTASLLFLPLILPPLPPPPLMLLVLPIGIFLVLLILAFMPSDVRNIASSYL</sequence>
<comment type="subcellular location">
    <subcellularLocation>
        <location evidence="4">Cytoplasm</location>
    </subcellularLocation>
    <subcellularLocation>
        <location evidence="3">Endoplasmic reticulum</location>
    </subcellularLocation>
    <subcellularLocation>
        <location evidence="2">Membrane</location>
        <topology evidence="2">Multi-pass membrane protein</topology>
    </subcellularLocation>
    <subcellularLocation>
        <location evidence="1">Nucleus</location>
    </subcellularLocation>
</comment>
<keyword evidence="10 13" id="KW-1133">Transmembrane helix</keyword>
<dbReference type="GO" id="GO:0005783">
    <property type="term" value="C:endoplasmic reticulum"/>
    <property type="evidence" value="ECO:0007669"/>
    <property type="project" value="UniProtKB-SubCell"/>
</dbReference>
<proteinExistence type="inferred from homology"/>
<dbReference type="PANTHER" id="PTHR36023">
    <property type="entry name" value="ARGOS-LIKE PROTEIN"/>
    <property type="match status" value="1"/>
</dbReference>
<feature type="transmembrane region" description="Helical" evidence="13">
    <location>
        <begin position="68"/>
        <end position="87"/>
    </location>
</feature>
<evidence type="ECO:0000256" key="9">
    <source>
        <dbReference type="ARBA" id="ARBA00022824"/>
    </source>
</evidence>
<dbReference type="Proteomes" id="UP001552299">
    <property type="component" value="Unassembled WGS sequence"/>
</dbReference>
<keyword evidence="15" id="KW-1185">Reference proteome</keyword>
<comment type="similarity">
    <text evidence="5">Belongs to the plant organ size related (OSR) protein family.</text>
</comment>
<evidence type="ECO:0000256" key="8">
    <source>
        <dbReference type="ARBA" id="ARBA00022692"/>
    </source>
</evidence>
<dbReference type="GO" id="GO:0005634">
    <property type="term" value="C:nucleus"/>
    <property type="evidence" value="ECO:0007669"/>
    <property type="project" value="UniProtKB-SubCell"/>
</dbReference>
<keyword evidence="8 13" id="KW-0812">Transmembrane</keyword>
<evidence type="ECO:0000256" key="12">
    <source>
        <dbReference type="ARBA" id="ARBA00023242"/>
    </source>
</evidence>
<accession>A0ABD0UZ12</accession>
<evidence type="ECO:0000256" key="3">
    <source>
        <dbReference type="ARBA" id="ARBA00004240"/>
    </source>
</evidence>
<evidence type="ECO:0000256" key="13">
    <source>
        <dbReference type="SAM" id="Phobius"/>
    </source>
</evidence>
<evidence type="ECO:0000256" key="1">
    <source>
        <dbReference type="ARBA" id="ARBA00004123"/>
    </source>
</evidence>
<evidence type="ECO:0000256" key="2">
    <source>
        <dbReference type="ARBA" id="ARBA00004141"/>
    </source>
</evidence>
<dbReference type="GO" id="GO:0009725">
    <property type="term" value="P:response to hormone"/>
    <property type="evidence" value="ECO:0007669"/>
    <property type="project" value="UniProtKB-ARBA"/>
</dbReference>
<keyword evidence="6" id="KW-0217">Developmental protein</keyword>
<name>A0ABD0UZ12_DENTH</name>
<keyword evidence="7" id="KW-0963">Cytoplasm</keyword>
<evidence type="ECO:0000256" key="4">
    <source>
        <dbReference type="ARBA" id="ARBA00004496"/>
    </source>
</evidence>
<feature type="transmembrane region" description="Helical" evidence="13">
    <location>
        <begin position="36"/>
        <end position="56"/>
    </location>
</feature>
<keyword evidence="11 13" id="KW-0472">Membrane</keyword>
<evidence type="ECO:0000256" key="6">
    <source>
        <dbReference type="ARBA" id="ARBA00022473"/>
    </source>
</evidence>
<dbReference type="InterPro" id="IPR037468">
    <property type="entry name" value="ARGOS/ARL/OSR1"/>
</dbReference>